<evidence type="ECO:0000256" key="3">
    <source>
        <dbReference type="ARBA" id="ARBA00022692"/>
    </source>
</evidence>
<dbReference type="RefSeq" id="XP_060292515.1">
    <property type="nucleotide sequence ID" value="XM_060444163.1"/>
</dbReference>
<sequence length="429" mass="46472">MHQWRKWTAIGSVCFFGSLSSLAEVIIGSLVPLFLLFYSGVDVRILNTADFQKISGGSATGVNPLAIPPEGTIPTHIGKVSLLATLPLLSNGIASSILLVPLSIAVGRRPVLLFARGCACSGGFWAAASSSLDSHLAAFAVQGLGAGAIEALIPLVIQDMDIIITDWRWLYYITSGLGVVAWLLLLLFLPETWMRSKEGLSGRKLYPLKPGRQNRPELDYKEAGLSMLDALRTAFFPAVVWATVANSIFVWTGLSVLPFIAVTGLVYLFGGPIADRIASSVARSSGGSREPEHHLLNMAAPLVFGISPTNGHCALLLAGSFMIIFGFLVAMSTLNVFIVESYPMCAGPVLVNVSIIRIIVGFFLGFFSTFALYGEVMIVASLSVPVLYFFGKRIRQWTGRRVPDDRREAATSELINEKPTRLVRCYRRS</sequence>
<dbReference type="Gene3D" id="1.20.1720.10">
    <property type="entry name" value="Multidrug resistance protein D"/>
    <property type="match status" value="2"/>
</dbReference>
<evidence type="ECO:0000256" key="2">
    <source>
        <dbReference type="ARBA" id="ARBA00022448"/>
    </source>
</evidence>
<dbReference type="InterPro" id="IPR036259">
    <property type="entry name" value="MFS_trans_sf"/>
</dbReference>
<evidence type="ECO:0000256" key="6">
    <source>
        <dbReference type="SAM" id="Phobius"/>
    </source>
</evidence>
<protein>
    <submittedName>
        <fullName evidence="7">Major facilitator superfamily domain-containing protein</fullName>
    </submittedName>
</protein>
<comment type="subcellular location">
    <subcellularLocation>
        <location evidence="1">Membrane</location>
        <topology evidence="1">Multi-pass membrane protein</topology>
    </subcellularLocation>
</comment>
<feature type="transmembrane region" description="Helical" evidence="6">
    <location>
        <begin position="314"/>
        <end position="338"/>
    </location>
</feature>
<name>A0AA40A4K9_9PEZI</name>
<evidence type="ECO:0000256" key="5">
    <source>
        <dbReference type="ARBA" id="ARBA00023136"/>
    </source>
</evidence>
<gene>
    <name evidence="7" type="ORF">B0T26DRAFT_742766</name>
</gene>
<evidence type="ECO:0000256" key="4">
    <source>
        <dbReference type="ARBA" id="ARBA00022989"/>
    </source>
</evidence>
<keyword evidence="8" id="KW-1185">Reference proteome</keyword>
<feature type="transmembrane region" description="Helical" evidence="6">
    <location>
        <begin position="248"/>
        <end position="269"/>
    </location>
</feature>
<accession>A0AA40A4K9</accession>
<dbReference type="EMBL" id="JAUIRO010000006">
    <property type="protein sequence ID" value="KAK0709211.1"/>
    <property type="molecule type" value="Genomic_DNA"/>
</dbReference>
<evidence type="ECO:0000313" key="7">
    <source>
        <dbReference type="EMBL" id="KAK0709211.1"/>
    </source>
</evidence>
<evidence type="ECO:0000313" key="8">
    <source>
        <dbReference type="Proteomes" id="UP001172101"/>
    </source>
</evidence>
<keyword evidence="5 6" id="KW-0472">Membrane</keyword>
<dbReference type="GeneID" id="85327433"/>
<dbReference type="GO" id="GO:0022857">
    <property type="term" value="F:transmembrane transporter activity"/>
    <property type="evidence" value="ECO:0007669"/>
    <property type="project" value="TreeGrafter"/>
</dbReference>
<feature type="transmembrane region" description="Helical" evidence="6">
    <location>
        <begin position="134"/>
        <end position="157"/>
    </location>
</feature>
<comment type="caution">
    <text evidence="7">The sequence shown here is derived from an EMBL/GenBank/DDBJ whole genome shotgun (WGS) entry which is preliminary data.</text>
</comment>
<feature type="transmembrane region" description="Helical" evidence="6">
    <location>
        <begin position="358"/>
        <end position="391"/>
    </location>
</feature>
<feature type="transmembrane region" description="Helical" evidence="6">
    <location>
        <begin position="82"/>
        <end position="104"/>
    </location>
</feature>
<dbReference type="SUPFAM" id="SSF103473">
    <property type="entry name" value="MFS general substrate transporter"/>
    <property type="match status" value="1"/>
</dbReference>
<reference evidence="7" key="1">
    <citation type="submission" date="2023-06" db="EMBL/GenBank/DDBJ databases">
        <title>Genome-scale phylogeny and comparative genomics of the fungal order Sordariales.</title>
        <authorList>
            <consortium name="Lawrence Berkeley National Laboratory"/>
            <person name="Hensen N."/>
            <person name="Bonometti L."/>
            <person name="Westerberg I."/>
            <person name="Brannstrom I.O."/>
            <person name="Guillou S."/>
            <person name="Cros-Aarteil S."/>
            <person name="Calhoun S."/>
            <person name="Haridas S."/>
            <person name="Kuo A."/>
            <person name="Mondo S."/>
            <person name="Pangilinan J."/>
            <person name="Riley R."/>
            <person name="LaButti K."/>
            <person name="Andreopoulos B."/>
            <person name="Lipzen A."/>
            <person name="Chen C."/>
            <person name="Yanf M."/>
            <person name="Daum C."/>
            <person name="Ng V."/>
            <person name="Clum A."/>
            <person name="Steindorff A."/>
            <person name="Ohm R."/>
            <person name="Martin F."/>
            <person name="Silar P."/>
            <person name="Natvig D."/>
            <person name="Lalanne C."/>
            <person name="Gautier V."/>
            <person name="Ament-velasquez S.L."/>
            <person name="Kruys A."/>
            <person name="Hutchinson M.I."/>
            <person name="Powell A.J."/>
            <person name="Barry K."/>
            <person name="Miller A.N."/>
            <person name="Grigoriev I.V."/>
            <person name="Debuchy R."/>
            <person name="Gladieux P."/>
            <person name="Thoren M.H."/>
            <person name="Johannesson H."/>
        </authorList>
    </citation>
    <scope>NUCLEOTIDE SEQUENCE</scope>
    <source>
        <strain evidence="7">SMH2392-1A</strain>
    </source>
</reference>
<keyword evidence="2" id="KW-0813">Transport</keyword>
<dbReference type="GO" id="GO:0005886">
    <property type="term" value="C:plasma membrane"/>
    <property type="evidence" value="ECO:0007669"/>
    <property type="project" value="TreeGrafter"/>
</dbReference>
<keyword evidence="4 6" id="KW-1133">Transmembrane helix</keyword>
<dbReference type="Proteomes" id="UP001172101">
    <property type="component" value="Unassembled WGS sequence"/>
</dbReference>
<feature type="transmembrane region" description="Helical" evidence="6">
    <location>
        <begin position="169"/>
        <end position="189"/>
    </location>
</feature>
<dbReference type="PANTHER" id="PTHR23502">
    <property type="entry name" value="MAJOR FACILITATOR SUPERFAMILY"/>
    <property type="match status" value="1"/>
</dbReference>
<organism evidence="7 8">
    <name type="scientific">Lasiosphaeria miniovina</name>
    <dbReference type="NCBI Taxonomy" id="1954250"/>
    <lineage>
        <taxon>Eukaryota</taxon>
        <taxon>Fungi</taxon>
        <taxon>Dikarya</taxon>
        <taxon>Ascomycota</taxon>
        <taxon>Pezizomycotina</taxon>
        <taxon>Sordariomycetes</taxon>
        <taxon>Sordariomycetidae</taxon>
        <taxon>Sordariales</taxon>
        <taxon>Lasiosphaeriaceae</taxon>
        <taxon>Lasiosphaeria</taxon>
    </lineage>
</organism>
<dbReference type="AlphaFoldDB" id="A0AA40A4K9"/>
<keyword evidence="3 6" id="KW-0812">Transmembrane</keyword>
<proteinExistence type="predicted"/>
<evidence type="ECO:0000256" key="1">
    <source>
        <dbReference type="ARBA" id="ARBA00004141"/>
    </source>
</evidence>
<dbReference type="PANTHER" id="PTHR23502:SF132">
    <property type="entry name" value="POLYAMINE TRANSPORTER 2-RELATED"/>
    <property type="match status" value="1"/>
</dbReference>